<dbReference type="AlphaFoldDB" id="A0A830FYP3"/>
<reference evidence="3" key="3">
    <citation type="submission" date="2021-03" db="EMBL/GenBank/DDBJ databases">
        <title>Genomic Encyclopedia of Type Strains, Phase IV (KMG-IV): sequencing the most valuable type-strain genomes for metagenomic binning, comparative biology and taxonomic classification.</title>
        <authorList>
            <person name="Goeker M."/>
        </authorList>
    </citation>
    <scope>NUCLEOTIDE SEQUENCE</scope>
    <source>
        <strain evidence="3">DSM 22443</strain>
    </source>
</reference>
<dbReference type="RefSeq" id="WP_188870703.1">
    <property type="nucleotide sequence ID" value="NZ_BMOO01000002.1"/>
</dbReference>
<name>A0A830FYP3_9EURY</name>
<proteinExistence type="predicted"/>
<gene>
    <name evidence="2" type="ORF">GCM10009017_11120</name>
    <name evidence="3" type="ORF">J2752_001564</name>
</gene>
<accession>A0A830FYP3</accession>
<dbReference type="Proteomes" id="UP000614609">
    <property type="component" value="Unassembled WGS sequence"/>
</dbReference>
<evidence type="ECO:0000313" key="2">
    <source>
        <dbReference type="EMBL" id="GGM62743.1"/>
    </source>
</evidence>
<feature type="compositionally biased region" description="Basic and acidic residues" evidence="1">
    <location>
        <begin position="7"/>
        <end position="24"/>
    </location>
</feature>
<dbReference type="EMBL" id="BMOO01000002">
    <property type="protein sequence ID" value="GGM62743.1"/>
    <property type="molecule type" value="Genomic_DNA"/>
</dbReference>
<evidence type="ECO:0000256" key="1">
    <source>
        <dbReference type="SAM" id="MobiDB-lite"/>
    </source>
</evidence>
<dbReference type="InterPro" id="IPR012440">
    <property type="entry name" value="DUF1641"/>
</dbReference>
<evidence type="ECO:0000313" key="4">
    <source>
        <dbReference type="Proteomes" id="UP000614609"/>
    </source>
</evidence>
<dbReference type="OrthoDB" id="56850at2157"/>
<dbReference type="EMBL" id="JAGGKO010000002">
    <property type="protein sequence ID" value="MBP1954652.1"/>
    <property type="molecule type" value="Genomic_DNA"/>
</dbReference>
<keyword evidence="4" id="KW-1185">Reference proteome</keyword>
<reference evidence="2" key="1">
    <citation type="journal article" date="2014" name="Int. J. Syst. Evol. Microbiol.">
        <title>Complete genome sequence of Corynebacterium casei LMG S-19264T (=DSM 44701T), isolated from a smear-ripened cheese.</title>
        <authorList>
            <consortium name="US DOE Joint Genome Institute (JGI-PGF)"/>
            <person name="Walter F."/>
            <person name="Albersmeier A."/>
            <person name="Kalinowski J."/>
            <person name="Ruckert C."/>
        </authorList>
    </citation>
    <scope>NUCLEOTIDE SEQUENCE</scope>
    <source>
        <strain evidence="2">JCM 16108</strain>
    </source>
</reference>
<feature type="region of interest" description="Disordered" evidence="1">
    <location>
        <begin position="1"/>
        <end position="24"/>
    </location>
</feature>
<reference evidence="2" key="2">
    <citation type="submission" date="2020-09" db="EMBL/GenBank/DDBJ databases">
        <authorList>
            <person name="Sun Q."/>
            <person name="Ohkuma M."/>
        </authorList>
    </citation>
    <scope>NUCLEOTIDE SEQUENCE</scope>
    <source>
        <strain evidence="2">JCM 16108</strain>
    </source>
</reference>
<dbReference type="Pfam" id="PF07849">
    <property type="entry name" value="DUF1641"/>
    <property type="match status" value="1"/>
</dbReference>
<evidence type="ECO:0000313" key="3">
    <source>
        <dbReference type="EMBL" id="MBP1954652.1"/>
    </source>
</evidence>
<organism evidence="2 4">
    <name type="scientific">Halarchaeum rubridurum</name>
    <dbReference type="NCBI Taxonomy" id="489911"/>
    <lineage>
        <taxon>Archaea</taxon>
        <taxon>Methanobacteriati</taxon>
        <taxon>Methanobacteriota</taxon>
        <taxon>Stenosarchaea group</taxon>
        <taxon>Halobacteria</taxon>
        <taxon>Halobacteriales</taxon>
        <taxon>Halobacteriaceae</taxon>
    </lineage>
</organism>
<dbReference type="Proteomes" id="UP000765891">
    <property type="component" value="Unassembled WGS sequence"/>
</dbReference>
<sequence length="241" mass="25645">MAQPVREVPESATNREPERPQEGREALESVLEEYGGDYADAAEYTDELENVLETAILVISSADDEEVDYVTDSMVTLVKAGDAISTEGTVALAESFGENSEGFADLLDELVRLEQDGHLTMFLDLAGTLAEPLDEDDAERLANTVGENAESLADVLDDLMELKQAGQLDALLDLAATFSALEADETTANALNDVLGAVGEAEEESEPMGLFGALGALRSSEARAGLGYVVEILKGLGRRNT</sequence>
<comment type="caution">
    <text evidence="2">The sequence shown here is derived from an EMBL/GenBank/DDBJ whole genome shotgun (WGS) entry which is preliminary data.</text>
</comment>
<protein>
    <submittedName>
        <fullName evidence="3">Uncharacterized protein YjgD (DUF1641 family)</fullName>
    </submittedName>
</protein>